<keyword evidence="9" id="KW-1185">Reference proteome</keyword>
<comment type="similarity">
    <text evidence="6">Belongs to the DarT ADP-ribosyltransferase family.</text>
</comment>
<evidence type="ECO:0000256" key="3">
    <source>
        <dbReference type="ARBA" id="ARBA00022679"/>
    </source>
</evidence>
<gene>
    <name evidence="8" type="ORF">AB1300_00205</name>
</gene>
<sequence length="213" mass="24996">MTNNVPNPTYIYRIFHYENLKTILGNGGQFSRTLMQQYDIAYKDISNSNIQSIRSGFKVPIRQSTELHDYVPFYFTNRSPMLYACHCGNMYYNEGQEPIIYLVSSIQELQKKKIDILFTDGQGNKNGTKYFDKISDLTAIDWDIIDSWSWGDKPEDPDRKRKKQAELIVQDFVPIDAFTEIAVINEDMKRKVESILMNHNYSIPVVVRSNWYY</sequence>
<feature type="active site" evidence="6">
    <location>
        <position position="166"/>
    </location>
</feature>
<evidence type="ECO:0000313" key="9">
    <source>
        <dbReference type="Proteomes" id="UP001558534"/>
    </source>
</evidence>
<evidence type="ECO:0000256" key="2">
    <source>
        <dbReference type="ARBA" id="ARBA00022676"/>
    </source>
</evidence>
<keyword evidence="2 6" id="KW-0328">Glycosyltransferase</keyword>
<comment type="catalytic activity">
    <reaction evidence="6">
        <text>a thymidine in DNA + NAD(+) = an N-(ADP-alpha-D-ribosyl)-thymidine in DNA + nicotinamide + H(+)</text>
        <dbReference type="Rhea" id="RHEA:71651"/>
        <dbReference type="Rhea" id="RHEA-COMP:13556"/>
        <dbReference type="Rhea" id="RHEA-COMP:18051"/>
        <dbReference type="ChEBI" id="CHEBI:15378"/>
        <dbReference type="ChEBI" id="CHEBI:17154"/>
        <dbReference type="ChEBI" id="CHEBI:57540"/>
        <dbReference type="ChEBI" id="CHEBI:137386"/>
        <dbReference type="ChEBI" id="CHEBI:191199"/>
    </reaction>
</comment>
<feature type="domain" description="DarT" evidence="7">
    <location>
        <begin position="9"/>
        <end position="213"/>
    </location>
</feature>
<feature type="active site" description="Proton acceptor" evidence="6">
    <location>
        <position position="54"/>
    </location>
</feature>
<feature type="binding site" evidence="6">
    <location>
        <position position="54"/>
    </location>
    <ligand>
        <name>NAD(+)</name>
        <dbReference type="ChEBI" id="CHEBI:57540"/>
    </ligand>
</feature>
<dbReference type="RefSeq" id="WP_368634598.1">
    <property type="nucleotide sequence ID" value="NZ_JBFRHK010000001.1"/>
</dbReference>
<evidence type="ECO:0000256" key="5">
    <source>
        <dbReference type="ARBA" id="ARBA00023125"/>
    </source>
</evidence>
<organism evidence="8 9">
    <name type="scientific">Lysinibacillus xylanilyticus</name>
    <dbReference type="NCBI Taxonomy" id="582475"/>
    <lineage>
        <taxon>Bacteria</taxon>
        <taxon>Bacillati</taxon>
        <taxon>Bacillota</taxon>
        <taxon>Bacilli</taxon>
        <taxon>Bacillales</taxon>
        <taxon>Bacillaceae</taxon>
        <taxon>Lysinibacillus</taxon>
    </lineage>
</organism>
<keyword evidence="1 6" id="KW-1277">Toxin-antitoxin system</keyword>
<dbReference type="Proteomes" id="UP001558534">
    <property type="component" value="Unassembled WGS sequence"/>
</dbReference>
<evidence type="ECO:0000256" key="6">
    <source>
        <dbReference type="PROSITE-ProRule" id="PRU01362"/>
    </source>
</evidence>
<evidence type="ECO:0000259" key="7">
    <source>
        <dbReference type="PROSITE" id="PS52018"/>
    </source>
</evidence>
<dbReference type="PROSITE" id="PS52018">
    <property type="entry name" value="DART"/>
    <property type="match status" value="1"/>
</dbReference>
<evidence type="ECO:0000256" key="4">
    <source>
        <dbReference type="ARBA" id="ARBA00022695"/>
    </source>
</evidence>
<keyword evidence="5 6" id="KW-0238">DNA-binding</keyword>
<dbReference type="InterPro" id="IPR029494">
    <property type="entry name" value="DarT"/>
</dbReference>
<keyword evidence="3 6" id="KW-0808">Transferase</keyword>
<reference evidence="8 9" key="1">
    <citation type="submission" date="2024-07" db="EMBL/GenBank/DDBJ databases">
        <title>Characterization of a bacterium isolated from hydrolysated instant sea cucumber by whole-genome sequencing and metabolomics.</title>
        <authorList>
            <person name="Luo X."/>
            <person name="Zhang Z."/>
            <person name="Zheng Z."/>
            <person name="Zhang W."/>
            <person name="Ming T."/>
            <person name="Jiao L."/>
            <person name="Su X."/>
            <person name="Kong F."/>
            <person name="Xu J."/>
        </authorList>
    </citation>
    <scope>NUCLEOTIDE SEQUENCE [LARGE SCALE GENOMIC DNA]</scope>
    <source>
        <strain evidence="8 9">XL-2024</strain>
    </source>
</reference>
<protein>
    <submittedName>
        <fullName evidence="8">DUF4433 domain-containing protein</fullName>
    </submittedName>
</protein>
<evidence type="ECO:0000313" key="8">
    <source>
        <dbReference type="EMBL" id="MEX3743548.1"/>
    </source>
</evidence>
<name>A0ABV3VS15_9BACI</name>
<dbReference type="Pfam" id="PF14487">
    <property type="entry name" value="DarT"/>
    <property type="match status" value="1"/>
</dbReference>
<accession>A0ABV3VS15</accession>
<keyword evidence="4 6" id="KW-0548">Nucleotidyltransferase</keyword>
<comment type="caution">
    <text evidence="6">Lacks conserved residue(s) required for the propagation of feature annotation.</text>
</comment>
<proteinExistence type="inferred from homology"/>
<evidence type="ECO:0000256" key="1">
    <source>
        <dbReference type="ARBA" id="ARBA00022649"/>
    </source>
</evidence>
<dbReference type="EMBL" id="JBFRHK010000001">
    <property type="protein sequence ID" value="MEX3743548.1"/>
    <property type="molecule type" value="Genomic_DNA"/>
</dbReference>
<feature type="binding site" evidence="6">
    <location>
        <begin position="13"/>
        <end position="15"/>
    </location>
    <ligand>
        <name>NAD(+)</name>
        <dbReference type="ChEBI" id="CHEBI:57540"/>
    </ligand>
</feature>
<comment type="caution">
    <text evidence="8">The sequence shown here is derived from an EMBL/GenBank/DDBJ whole genome shotgun (WGS) entry which is preliminary data.</text>
</comment>